<reference evidence="1 2" key="1">
    <citation type="submission" date="2024-07" db="EMBL/GenBank/DDBJ databases">
        <title>Chromosome-level genome assembly of the water stick insect Ranatra chinensis (Heteroptera: Nepidae).</title>
        <authorList>
            <person name="Liu X."/>
        </authorList>
    </citation>
    <scope>NUCLEOTIDE SEQUENCE [LARGE SCALE GENOMIC DNA]</scope>
    <source>
        <strain evidence="1">Cailab_2021Rc</strain>
        <tissue evidence="1">Muscle</tissue>
    </source>
</reference>
<sequence length="216" mass="23971">MASKRRNMFYENKKQETTEIARTHHDIGEAEGDGSGLAIGHVGDLVEGWAATGAGEPALLTEVREKKVTTREETQETVETEDVKHLGDISDEQGLKEIGDEVTPVTGDRSRSPQCGEIRAEMRAELKRPLYAGCIRVRPQRASYNKLRVGRGGFTISGSGTSPKAAMRHSTFWRISAQRVVQMCGSDFVYSPPALVVEEEYREKTRLGISTQYIQN</sequence>
<proteinExistence type="predicted"/>
<gene>
    <name evidence="1" type="ORF">AAG570_010452</name>
</gene>
<dbReference type="EMBL" id="JBFDAA010000005">
    <property type="protein sequence ID" value="KAL1132497.1"/>
    <property type="molecule type" value="Genomic_DNA"/>
</dbReference>
<evidence type="ECO:0000313" key="1">
    <source>
        <dbReference type="EMBL" id="KAL1132497.1"/>
    </source>
</evidence>
<dbReference type="AlphaFoldDB" id="A0ABD0YMP6"/>
<dbReference type="Proteomes" id="UP001558652">
    <property type="component" value="Unassembled WGS sequence"/>
</dbReference>
<evidence type="ECO:0000313" key="2">
    <source>
        <dbReference type="Proteomes" id="UP001558652"/>
    </source>
</evidence>
<comment type="caution">
    <text evidence="1">The sequence shown here is derived from an EMBL/GenBank/DDBJ whole genome shotgun (WGS) entry which is preliminary data.</text>
</comment>
<organism evidence="1 2">
    <name type="scientific">Ranatra chinensis</name>
    <dbReference type="NCBI Taxonomy" id="642074"/>
    <lineage>
        <taxon>Eukaryota</taxon>
        <taxon>Metazoa</taxon>
        <taxon>Ecdysozoa</taxon>
        <taxon>Arthropoda</taxon>
        <taxon>Hexapoda</taxon>
        <taxon>Insecta</taxon>
        <taxon>Pterygota</taxon>
        <taxon>Neoptera</taxon>
        <taxon>Paraneoptera</taxon>
        <taxon>Hemiptera</taxon>
        <taxon>Heteroptera</taxon>
        <taxon>Panheteroptera</taxon>
        <taxon>Nepomorpha</taxon>
        <taxon>Nepidae</taxon>
        <taxon>Ranatrinae</taxon>
        <taxon>Ranatra</taxon>
    </lineage>
</organism>
<keyword evidence="2" id="KW-1185">Reference proteome</keyword>
<protein>
    <submittedName>
        <fullName evidence="1">Uncharacterized protein</fullName>
    </submittedName>
</protein>
<name>A0ABD0YMP6_9HEMI</name>
<accession>A0ABD0YMP6</accession>